<protein>
    <submittedName>
        <fullName evidence="1">Uncharacterized protein</fullName>
    </submittedName>
</protein>
<evidence type="ECO:0000313" key="1">
    <source>
        <dbReference type="EMBL" id="MPC39944.1"/>
    </source>
</evidence>
<dbReference type="AlphaFoldDB" id="A0A5B7F5N7"/>
<dbReference type="OrthoDB" id="2378895at2759"/>
<evidence type="ECO:0000313" key="2">
    <source>
        <dbReference type="Proteomes" id="UP000324222"/>
    </source>
</evidence>
<name>A0A5B7F5N7_PORTR</name>
<comment type="caution">
    <text evidence="1">The sequence shown here is derived from an EMBL/GenBank/DDBJ whole genome shotgun (WGS) entry which is preliminary data.</text>
</comment>
<accession>A0A5B7F5N7</accession>
<keyword evidence="2" id="KW-1185">Reference proteome</keyword>
<dbReference type="EMBL" id="VSRR010004528">
    <property type="protein sequence ID" value="MPC39944.1"/>
    <property type="molecule type" value="Genomic_DNA"/>
</dbReference>
<dbReference type="Proteomes" id="UP000324222">
    <property type="component" value="Unassembled WGS sequence"/>
</dbReference>
<gene>
    <name evidence="1" type="ORF">E2C01_033497</name>
</gene>
<proteinExistence type="predicted"/>
<organism evidence="1 2">
    <name type="scientific">Portunus trituberculatus</name>
    <name type="common">Swimming crab</name>
    <name type="synonym">Neptunus trituberculatus</name>
    <dbReference type="NCBI Taxonomy" id="210409"/>
    <lineage>
        <taxon>Eukaryota</taxon>
        <taxon>Metazoa</taxon>
        <taxon>Ecdysozoa</taxon>
        <taxon>Arthropoda</taxon>
        <taxon>Crustacea</taxon>
        <taxon>Multicrustacea</taxon>
        <taxon>Malacostraca</taxon>
        <taxon>Eumalacostraca</taxon>
        <taxon>Eucarida</taxon>
        <taxon>Decapoda</taxon>
        <taxon>Pleocyemata</taxon>
        <taxon>Brachyura</taxon>
        <taxon>Eubrachyura</taxon>
        <taxon>Portunoidea</taxon>
        <taxon>Portunidae</taxon>
        <taxon>Portuninae</taxon>
        <taxon>Portunus</taxon>
    </lineage>
</organism>
<reference evidence="1 2" key="1">
    <citation type="submission" date="2019-05" db="EMBL/GenBank/DDBJ databases">
        <title>Another draft genome of Portunus trituberculatus and its Hox gene families provides insights of decapod evolution.</title>
        <authorList>
            <person name="Jeong J.-H."/>
            <person name="Song I."/>
            <person name="Kim S."/>
            <person name="Choi T."/>
            <person name="Kim D."/>
            <person name="Ryu S."/>
            <person name="Kim W."/>
        </authorList>
    </citation>
    <scope>NUCLEOTIDE SEQUENCE [LARGE SCALE GENOMIC DNA]</scope>
    <source>
        <tissue evidence="1">Muscle</tissue>
    </source>
</reference>
<sequence>MASIALVNQHAELHPMAITYTFTPVPINDCNIIAVHVYTLHDFRMKAGSVLPNIPKNDPPQSRTEFEGLTDLLQYIITEDEKKKEARKTPHDSTT</sequence>